<gene>
    <name evidence="2" type="ORF">A4U43_C07F7980</name>
</gene>
<organism evidence="2 3">
    <name type="scientific">Asparagus officinalis</name>
    <name type="common">Garden asparagus</name>
    <dbReference type="NCBI Taxonomy" id="4686"/>
    <lineage>
        <taxon>Eukaryota</taxon>
        <taxon>Viridiplantae</taxon>
        <taxon>Streptophyta</taxon>
        <taxon>Embryophyta</taxon>
        <taxon>Tracheophyta</taxon>
        <taxon>Spermatophyta</taxon>
        <taxon>Magnoliopsida</taxon>
        <taxon>Liliopsida</taxon>
        <taxon>Asparagales</taxon>
        <taxon>Asparagaceae</taxon>
        <taxon>Asparagoideae</taxon>
        <taxon>Asparagus</taxon>
    </lineage>
</organism>
<feature type="region of interest" description="Disordered" evidence="1">
    <location>
        <begin position="1"/>
        <end position="22"/>
    </location>
</feature>
<proteinExistence type="predicted"/>
<dbReference type="AlphaFoldDB" id="A0A5P1EA90"/>
<keyword evidence="3" id="KW-1185">Reference proteome</keyword>
<evidence type="ECO:0000313" key="2">
    <source>
        <dbReference type="EMBL" id="ONK62772.1"/>
    </source>
</evidence>
<dbReference type="Gramene" id="ONK62772">
    <property type="protein sequence ID" value="ONK62772"/>
    <property type="gene ID" value="A4U43_C07F7980"/>
</dbReference>
<protein>
    <submittedName>
        <fullName evidence="2">Uncharacterized protein</fullName>
    </submittedName>
</protein>
<feature type="compositionally biased region" description="Acidic residues" evidence="1">
    <location>
        <begin position="1"/>
        <end position="11"/>
    </location>
</feature>
<dbReference type="Proteomes" id="UP000243459">
    <property type="component" value="Chromosome 7"/>
</dbReference>
<reference evidence="3" key="1">
    <citation type="journal article" date="2017" name="Nat. Commun.">
        <title>The asparagus genome sheds light on the origin and evolution of a young Y chromosome.</title>
        <authorList>
            <person name="Harkess A."/>
            <person name="Zhou J."/>
            <person name="Xu C."/>
            <person name="Bowers J.E."/>
            <person name="Van der Hulst R."/>
            <person name="Ayyampalayam S."/>
            <person name="Mercati F."/>
            <person name="Riccardi P."/>
            <person name="McKain M.R."/>
            <person name="Kakrana A."/>
            <person name="Tang H."/>
            <person name="Ray J."/>
            <person name="Groenendijk J."/>
            <person name="Arikit S."/>
            <person name="Mathioni S.M."/>
            <person name="Nakano M."/>
            <person name="Shan H."/>
            <person name="Telgmann-Rauber A."/>
            <person name="Kanno A."/>
            <person name="Yue Z."/>
            <person name="Chen H."/>
            <person name="Li W."/>
            <person name="Chen Y."/>
            <person name="Xu X."/>
            <person name="Zhang Y."/>
            <person name="Luo S."/>
            <person name="Chen H."/>
            <person name="Gao J."/>
            <person name="Mao Z."/>
            <person name="Pires J.C."/>
            <person name="Luo M."/>
            <person name="Kudrna D."/>
            <person name="Wing R.A."/>
            <person name="Meyers B.C."/>
            <person name="Yi K."/>
            <person name="Kong H."/>
            <person name="Lavrijsen P."/>
            <person name="Sunseri F."/>
            <person name="Falavigna A."/>
            <person name="Ye Y."/>
            <person name="Leebens-Mack J.H."/>
            <person name="Chen G."/>
        </authorList>
    </citation>
    <scope>NUCLEOTIDE SEQUENCE [LARGE SCALE GENOMIC DNA]</scope>
    <source>
        <strain evidence="3">cv. DH0086</strain>
    </source>
</reference>
<evidence type="ECO:0000313" key="3">
    <source>
        <dbReference type="Proteomes" id="UP000243459"/>
    </source>
</evidence>
<sequence>MNNDDDMDSIDLDDKSQHAKSHQNWLLTEARVEEAREIDAALAAVNRGGNGGGDGSDGVGELMDMIIREWQD</sequence>
<evidence type="ECO:0000256" key="1">
    <source>
        <dbReference type="SAM" id="MobiDB-lite"/>
    </source>
</evidence>
<name>A0A5P1EA90_ASPOF</name>
<dbReference type="EMBL" id="CM007387">
    <property type="protein sequence ID" value="ONK62772.1"/>
    <property type="molecule type" value="Genomic_DNA"/>
</dbReference>
<accession>A0A5P1EA90</accession>